<accession>A0AAE0XTE5</accession>
<dbReference type="AlphaFoldDB" id="A0AAE0XTE5"/>
<name>A0AAE0XTE5_9GAST</name>
<proteinExistence type="predicted"/>
<evidence type="ECO:0000313" key="3">
    <source>
        <dbReference type="Proteomes" id="UP001283361"/>
    </source>
</evidence>
<gene>
    <name evidence="2" type="ORF">RRG08_009596</name>
</gene>
<feature type="region of interest" description="Disordered" evidence="1">
    <location>
        <begin position="1"/>
        <end position="20"/>
    </location>
</feature>
<comment type="caution">
    <text evidence="2">The sequence shown here is derived from an EMBL/GenBank/DDBJ whole genome shotgun (WGS) entry which is preliminary data.</text>
</comment>
<organism evidence="2 3">
    <name type="scientific">Elysia crispata</name>
    <name type="common">lettuce slug</name>
    <dbReference type="NCBI Taxonomy" id="231223"/>
    <lineage>
        <taxon>Eukaryota</taxon>
        <taxon>Metazoa</taxon>
        <taxon>Spiralia</taxon>
        <taxon>Lophotrochozoa</taxon>
        <taxon>Mollusca</taxon>
        <taxon>Gastropoda</taxon>
        <taxon>Heterobranchia</taxon>
        <taxon>Euthyneura</taxon>
        <taxon>Panpulmonata</taxon>
        <taxon>Sacoglossa</taxon>
        <taxon>Placobranchoidea</taxon>
        <taxon>Plakobranchidae</taxon>
        <taxon>Elysia</taxon>
    </lineage>
</organism>
<protein>
    <submittedName>
        <fullName evidence="2">Uncharacterized protein</fullName>
    </submittedName>
</protein>
<evidence type="ECO:0000256" key="1">
    <source>
        <dbReference type="SAM" id="MobiDB-lite"/>
    </source>
</evidence>
<dbReference type="Proteomes" id="UP001283361">
    <property type="component" value="Unassembled WGS sequence"/>
</dbReference>
<reference evidence="2" key="1">
    <citation type="journal article" date="2023" name="G3 (Bethesda)">
        <title>A reference genome for the long-term kleptoplast-retaining sea slug Elysia crispata morphotype clarki.</title>
        <authorList>
            <person name="Eastman K.E."/>
            <person name="Pendleton A.L."/>
            <person name="Shaikh M.A."/>
            <person name="Suttiyut T."/>
            <person name="Ogas R."/>
            <person name="Tomko P."/>
            <person name="Gavelis G."/>
            <person name="Widhalm J.R."/>
            <person name="Wisecaver J.H."/>
        </authorList>
    </citation>
    <scope>NUCLEOTIDE SEQUENCE</scope>
    <source>
        <strain evidence="2">ECLA1</strain>
    </source>
</reference>
<evidence type="ECO:0000313" key="2">
    <source>
        <dbReference type="EMBL" id="KAK3711007.1"/>
    </source>
</evidence>
<keyword evidence="3" id="KW-1185">Reference proteome</keyword>
<dbReference type="EMBL" id="JAWDGP010007625">
    <property type="protein sequence ID" value="KAK3711007.1"/>
    <property type="molecule type" value="Genomic_DNA"/>
</dbReference>
<sequence length="65" mass="6994">MGNRNALKPSLSKDEAGENRLNIGHLARQASNSHLGGSGAPCYWEHRSNAAAIASRSPTLEHKAW</sequence>